<dbReference type="PANTHER" id="PTHR43249:SF1">
    <property type="entry name" value="D-GLUCOSIDE 3-DEHYDROGENASE"/>
    <property type="match status" value="1"/>
</dbReference>
<protein>
    <submittedName>
        <fullName evidence="3">Dehydrogenase</fullName>
    </submittedName>
</protein>
<proteinExistence type="predicted"/>
<dbReference type="Gene3D" id="3.40.50.720">
    <property type="entry name" value="NAD(P)-binding Rossmann-like Domain"/>
    <property type="match status" value="1"/>
</dbReference>
<dbReference type="InterPro" id="IPR052515">
    <property type="entry name" value="Gfo/Idh/MocA_Oxidoreductase"/>
</dbReference>
<keyword evidence="4" id="KW-1185">Reference proteome</keyword>
<dbReference type="InterPro" id="IPR036291">
    <property type="entry name" value="NAD(P)-bd_dom_sf"/>
</dbReference>
<evidence type="ECO:0000313" key="3">
    <source>
        <dbReference type="EMBL" id="MBP2001954.1"/>
    </source>
</evidence>
<dbReference type="PANTHER" id="PTHR43249">
    <property type="entry name" value="UDP-N-ACETYL-2-AMINO-2-DEOXY-D-GLUCURONATE OXIDASE"/>
    <property type="match status" value="1"/>
</dbReference>
<dbReference type="EMBL" id="JAGGLD010000005">
    <property type="protein sequence ID" value="MBP2001954.1"/>
    <property type="molecule type" value="Genomic_DNA"/>
</dbReference>
<organism evidence="3 4">
    <name type="scientific">Paenibacillus shirakamiensis</name>
    <dbReference type="NCBI Taxonomy" id="1265935"/>
    <lineage>
        <taxon>Bacteria</taxon>
        <taxon>Bacillati</taxon>
        <taxon>Bacillota</taxon>
        <taxon>Bacilli</taxon>
        <taxon>Bacillales</taxon>
        <taxon>Paenibacillaceae</taxon>
        <taxon>Paenibacillus</taxon>
    </lineage>
</organism>
<gene>
    <name evidence="3" type="ORF">J2Z69_003010</name>
</gene>
<evidence type="ECO:0000259" key="1">
    <source>
        <dbReference type="Pfam" id="PF01408"/>
    </source>
</evidence>
<reference evidence="3 4" key="1">
    <citation type="submission" date="2021-03" db="EMBL/GenBank/DDBJ databases">
        <title>Genomic Encyclopedia of Type Strains, Phase IV (KMG-IV): sequencing the most valuable type-strain genomes for metagenomic binning, comparative biology and taxonomic classification.</title>
        <authorList>
            <person name="Goeker M."/>
        </authorList>
    </citation>
    <scope>NUCLEOTIDE SEQUENCE [LARGE SCALE GENOMIC DNA]</scope>
    <source>
        <strain evidence="3 4">DSM 26806</strain>
    </source>
</reference>
<name>A0ABS4JJR8_9BACL</name>
<dbReference type="InterPro" id="IPR000683">
    <property type="entry name" value="Gfo/Idh/MocA-like_OxRdtase_N"/>
</dbReference>
<dbReference type="Gene3D" id="3.30.360.10">
    <property type="entry name" value="Dihydrodipicolinate Reductase, domain 2"/>
    <property type="match status" value="1"/>
</dbReference>
<sequence length="337" mass="37169">MIQFAIVGCGHIADKHLEAILQVEGAQLAAVCDTNVLRLEEWGARTGAATFIDLEEMLLRMPEISVICICTPSGLHAPLAVKAAQAGRHLIIEKPVALTIEDGDAILRAVQRYGVKAAAVHPNRYRPAVRYLKWALDSGKFGRISHVNATVRWNRNQAYYDQAPWRGTRAMDGGVLMNQAIHNLDLLLWLFGPVQDVQAMADTRLRHMECEDVAIATVRFHSGVLGVVEAATTVYERNLEESISVFGEHGYAVIGGPTAQWIKQWKCSSMTEGEIAQLRAKVEQDPLGIPGHQRIIQDMVTAIREDRSPAITAADGMHAVRLIDQMLLSSRAEQSQI</sequence>
<evidence type="ECO:0000313" key="4">
    <source>
        <dbReference type="Proteomes" id="UP001519288"/>
    </source>
</evidence>
<dbReference type="Pfam" id="PF01408">
    <property type="entry name" value="GFO_IDH_MocA"/>
    <property type="match status" value="1"/>
</dbReference>
<evidence type="ECO:0000259" key="2">
    <source>
        <dbReference type="Pfam" id="PF22725"/>
    </source>
</evidence>
<accession>A0ABS4JJR8</accession>
<dbReference type="RefSeq" id="WP_209864177.1">
    <property type="nucleotide sequence ID" value="NZ_JAGGLD010000005.1"/>
</dbReference>
<dbReference type="Pfam" id="PF22725">
    <property type="entry name" value="GFO_IDH_MocA_C3"/>
    <property type="match status" value="1"/>
</dbReference>
<comment type="caution">
    <text evidence="3">The sequence shown here is derived from an EMBL/GenBank/DDBJ whole genome shotgun (WGS) entry which is preliminary data.</text>
</comment>
<dbReference type="InterPro" id="IPR055170">
    <property type="entry name" value="GFO_IDH_MocA-like_dom"/>
</dbReference>
<feature type="domain" description="Gfo/Idh/MocA-like oxidoreductase N-terminal" evidence="1">
    <location>
        <begin position="2"/>
        <end position="117"/>
    </location>
</feature>
<dbReference type="SUPFAM" id="SSF55347">
    <property type="entry name" value="Glyceraldehyde-3-phosphate dehydrogenase-like, C-terminal domain"/>
    <property type="match status" value="1"/>
</dbReference>
<dbReference type="SUPFAM" id="SSF51735">
    <property type="entry name" value="NAD(P)-binding Rossmann-fold domains"/>
    <property type="match status" value="1"/>
</dbReference>
<feature type="domain" description="GFO/IDH/MocA-like oxidoreductase" evidence="2">
    <location>
        <begin position="130"/>
        <end position="252"/>
    </location>
</feature>
<dbReference type="Proteomes" id="UP001519288">
    <property type="component" value="Unassembled WGS sequence"/>
</dbReference>